<keyword evidence="1" id="KW-0812">Transmembrane</keyword>
<dbReference type="InterPro" id="IPR000073">
    <property type="entry name" value="AB_hydrolase_1"/>
</dbReference>
<evidence type="ECO:0000259" key="2">
    <source>
        <dbReference type="Pfam" id="PF00561"/>
    </source>
</evidence>
<protein>
    <submittedName>
        <fullName evidence="3">Monoacylglycerol lipase ABHD12</fullName>
    </submittedName>
</protein>
<evidence type="ECO:0000313" key="4">
    <source>
        <dbReference type="Proteomes" id="UP000192578"/>
    </source>
</evidence>
<dbReference type="GO" id="GO:0047372">
    <property type="term" value="F:monoacylglycerol lipase activity"/>
    <property type="evidence" value="ECO:0007669"/>
    <property type="project" value="TreeGrafter"/>
</dbReference>
<dbReference type="SUPFAM" id="SSF53474">
    <property type="entry name" value="alpha/beta-Hydrolases"/>
    <property type="match status" value="1"/>
</dbReference>
<name>A0A1W0XBZ2_HYPEX</name>
<dbReference type="Gene3D" id="3.40.50.1820">
    <property type="entry name" value="alpha/beta hydrolase"/>
    <property type="match status" value="1"/>
</dbReference>
<dbReference type="InterPro" id="IPR029058">
    <property type="entry name" value="AB_hydrolase_fold"/>
</dbReference>
<dbReference type="PANTHER" id="PTHR12277">
    <property type="entry name" value="ALPHA/BETA HYDROLASE DOMAIN-CONTAINING PROTEIN"/>
    <property type="match status" value="1"/>
</dbReference>
<dbReference type="GO" id="GO:0005789">
    <property type="term" value="C:endoplasmic reticulum membrane"/>
    <property type="evidence" value="ECO:0007669"/>
    <property type="project" value="TreeGrafter"/>
</dbReference>
<dbReference type="Proteomes" id="UP000192578">
    <property type="component" value="Unassembled WGS sequence"/>
</dbReference>
<evidence type="ECO:0000256" key="1">
    <source>
        <dbReference type="SAM" id="Phobius"/>
    </source>
</evidence>
<dbReference type="AlphaFoldDB" id="A0A1W0XBZ2"/>
<dbReference type="OrthoDB" id="10249433at2759"/>
<gene>
    <name evidence="3" type="ORF">BV898_01132</name>
</gene>
<comment type="caution">
    <text evidence="3">The sequence shown here is derived from an EMBL/GenBank/DDBJ whole genome shotgun (WGS) entry which is preliminary data.</text>
</comment>
<dbReference type="EMBL" id="MTYJ01000004">
    <property type="protein sequence ID" value="OQV24918.1"/>
    <property type="molecule type" value="Genomic_DNA"/>
</dbReference>
<dbReference type="GO" id="GO:0052651">
    <property type="term" value="P:monoacylglycerol catabolic process"/>
    <property type="evidence" value="ECO:0007669"/>
    <property type="project" value="TreeGrafter"/>
</dbReference>
<keyword evidence="1" id="KW-1133">Transmembrane helix</keyword>
<reference evidence="4" key="1">
    <citation type="submission" date="2017-01" db="EMBL/GenBank/DDBJ databases">
        <title>Comparative genomics of anhydrobiosis in the tardigrade Hypsibius dujardini.</title>
        <authorList>
            <person name="Yoshida Y."/>
            <person name="Koutsovoulos G."/>
            <person name="Laetsch D."/>
            <person name="Stevens L."/>
            <person name="Kumar S."/>
            <person name="Horikawa D."/>
            <person name="Ishino K."/>
            <person name="Komine S."/>
            <person name="Tomita M."/>
            <person name="Blaxter M."/>
            <person name="Arakawa K."/>
        </authorList>
    </citation>
    <scope>NUCLEOTIDE SEQUENCE [LARGE SCALE GENOMIC DNA]</scope>
    <source>
        <strain evidence="4">Z151</strain>
    </source>
</reference>
<evidence type="ECO:0000313" key="3">
    <source>
        <dbReference type="EMBL" id="OQV24918.1"/>
    </source>
</evidence>
<dbReference type="PANTHER" id="PTHR12277:SF194">
    <property type="entry name" value="FI04476P"/>
    <property type="match status" value="1"/>
</dbReference>
<dbReference type="GO" id="GO:0006660">
    <property type="term" value="P:phosphatidylserine catabolic process"/>
    <property type="evidence" value="ECO:0007669"/>
    <property type="project" value="TreeGrafter"/>
</dbReference>
<dbReference type="GO" id="GO:0004622">
    <property type="term" value="F:phosphatidylcholine lysophospholipase activity"/>
    <property type="evidence" value="ECO:0007669"/>
    <property type="project" value="TreeGrafter"/>
</dbReference>
<dbReference type="Pfam" id="PF00561">
    <property type="entry name" value="Abhydrolase_1"/>
    <property type="match status" value="1"/>
</dbReference>
<proteinExistence type="predicted"/>
<keyword evidence="1" id="KW-0472">Membrane</keyword>
<feature type="domain" description="AB hydrolase-1" evidence="2">
    <location>
        <begin position="109"/>
        <end position="224"/>
    </location>
</feature>
<organism evidence="3 4">
    <name type="scientific">Hypsibius exemplaris</name>
    <name type="common">Freshwater tardigrade</name>
    <dbReference type="NCBI Taxonomy" id="2072580"/>
    <lineage>
        <taxon>Eukaryota</taxon>
        <taxon>Metazoa</taxon>
        <taxon>Ecdysozoa</taxon>
        <taxon>Tardigrada</taxon>
        <taxon>Eutardigrada</taxon>
        <taxon>Parachela</taxon>
        <taxon>Hypsibioidea</taxon>
        <taxon>Hypsibiidae</taxon>
        <taxon>Hypsibius</taxon>
    </lineage>
</organism>
<accession>A0A1W0XBZ2</accession>
<feature type="transmembrane region" description="Helical" evidence="1">
    <location>
        <begin position="20"/>
        <end position="45"/>
    </location>
</feature>
<sequence>MGSSTVEKKIEATVVLWRVLLFALRLGGFFIGTILVIGLVLAFLFKVYPWTVGYVIFMNHIHFPPFRNYSDFESHGLHGQNLYLTSGDNRLGVWKLQPQLHSSDPTTTPVVLYIHGAQGSRAAYHRVQMYRILLEMGSPVVTFDYRGYGDSTGIPTSELDLFKDAMVVYRWTRAQFSDRPIFIWGHSLGTGVSARLVETVEISGGGQGVIDGLILDSPYSSMFDVMRLSPLLHLFHEVPHFTQLLLAALEEADVTLNSSDRIRSTRTPLLILHAEDDWVIPVKLGRKIFEVAQRRSELFPGVVSEYVEYSSRLKYGHRGIYRDPLLPGRVLNFAAKAAEWRRANAAGAAGG</sequence>
<keyword evidence="4" id="KW-1185">Reference proteome</keyword>